<dbReference type="EMBL" id="LR134190">
    <property type="protein sequence ID" value="VEB52620.1"/>
    <property type="molecule type" value="Genomic_DNA"/>
</dbReference>
<accession>A0A3S4INN9</accession>
<proteinExistence type="predicted"/>
<evidence type="ECO:0000313" key="2">
    <source>
        <dbReference type="Proteomes" id="UP000269208"/>
    </source>
</evidence>
<organism evidence="1 2">
    <name type="scientific">Salmonella enterica I</name>
    <dbReference type="NCBI Taxonomy" id="59201"/>
    <lineage>
        <taxon>Bacteria</taxon>
        <taxon>Pseudomonadati</taxon>
        <taxon>Pseudomonadota</taxon>
        <taxon>Gammaproteobacteria</taxon>
        <taxon>Enterobacterales</taxon>
        <taxon>Enterobacteriaceae</taxon>
        <taxon>Salmonella</taxon>
    </lineage>
</organism>
<protein>
    <submittedName>
        <fullName evidence="1">Membrane protein</fullName>
    </submittedName>
</protein>
<gene>
    <name evidence="1" type="ORF">NCTC6754_02318</name>
</gene>
<name>A0A3S4INN9_SALET</name>
<dbReference type="AlphaFoldDB" id="A0A3S4INN9"/>
<reference evidence="1 2" key="1">
    <citation type="submission" date="2018-12" db="EMBL/GenBank/DDBJ databases">
        <authorList>
            <consortium name="Pathogen Informatics"/>
        </authorList>
    </citation>
    <scope>NUCLEOTIDE SEQUENCE [LARGE SCALE GENOMIC DNA]</scope>
    <source>
        <strain evidence="1 2">NCTC6754</strain>
    </source>
</reference>
<sequence>MRKRWDSFFCDDSAQRIVDMLVAECDKGGVTMRLRKRGTECRA</sequence>
<dbReference type="Proteomes" id="UP000269208">
    <property type="component" value="Chromosome"/>
</dbReference>
<evidence type="ECO:0000313" key="1">
    <source>
        <dbReference type="EMBL" id="VEB52620.1"/>
    </source>
</evidence>